<evidence type="ECO:0000256" key="1">
    <source>
        <dbReference type="SAM" id="MobiDB-lite"/>
    </source>
</evidence>
<comment type="caution">
    <text evidence="3">The sequence shown here is derived from an EMBL/GenBank/DDBJ whole genome shotgun (WGS) entry which is preliminary data.</text>
</comment>
<organism evidence="3 4">
    <name type="scientific">Bosea vestrisii</name>
    <dbReference type="NCBI Taxonomy" id="151416"/>
    <lineage>
        <taxon>Bacteria</taxon>
        <taxon>Pseudomonadati</taxon>
        <taxon>Pseudomonadota</taxon>
        <taxon>Alphaproteobacteria</taxon>
        <taxon>Hyphomicrobiales</taxon>
        <taxon>Boseaceae</taxon>
        <taxon>Bosea</taxon>
    </lineage>
</organism>
<feature type="compositionally biased region" description="Gly residues" evidence="1">
    <location>
        <begin position="1137"/>
        <end position="1146"/>
    </location>
</feature>
<reference evidence="4" key="1">
    <citation type="journal article" date="2019" name="Int. J. Syst. Evol. Microbiol.">
        <title>The Global Catalogue of Microorganisms (GCM) 10K type strain sequencing project: providing services to taxonomists for standard genome sequencing and annotation.</title>
        <authorList>
            <consortium name="The Broad Institute Genomics Platform"/>
            <consortium name="The Broad Institute Genome Sequencing Center for Infectious Disease"/>
            <person name="Wu L."/>
            <person name="Ma J."/>
        </authorList>
    </citation>
    <scope>NUCLEOTIDE SEQUENCE [LARGE SCALE GENOMIC DNA]</scope>
    <source>
        <strain evidence="4">CGMCC 1.16326</strain>
    </source>
</reference>
<dbReference type="RefSeq" id="WP_377010231.1">
    <property type="nucleotide sequence ID" value="NZ_JBHSLV010000032.1"/>
</dbReference>
<sequence>MTDDSKIETPPASGPAPDAECQEVAAVAKRAWRGIVTIALTVCVAVVMLGFVAAALLVSGFIPLSGLEGRISTAIEERLGPNWKVTAEHAQLDRLDGRSRLRVREVSFRHAGGASFRAPEAVLGYDPMALLRGDIRLVSLDLRGVNIRLGVRQDGSLLLEQDAQPEQTSKTPVAGDPIDWDAFAGAMNAVGALVSNDGLLGSLEVAGIGGARVTLIDPAGRQRSGLEDVDIRLERFGGGQARLSMKGRIGPRWKELAIDLASAPDGTRSATVDIQRFEPAEAVALAFGNAMVALDGLALSGKISLTQTGNGERRIAAGLSVAPGVVKLHNAGLEPIEVQGAKLDFTSDDGLKTIKVATAQLQAGETKLAGGGEGRNENGIWRLALDGSGQVAGIGKDPAVVLSYLRTQLEVDPGAGEVRMGQLSFRGPLINAEGSGMARRRDDKNSHQFQIRAVDTDMRAALAVWPAVTSPGLHAALVEMVKSGRVEEIDVKLAMSPEANARLADGKGMDDDAVAVSLKASQVSFLPNPGLPLLTDARVVGSTTGRTVDLTISQATAELGEGRKLQLGEGTFAMSDTWASRPQARMGFKSTGSADALVALLNFPSLREFSPLKIEPGALRGAIDLTNQLSLPLVNDLTFNDVVIRSSGMLSNIASDNLLGGEKLEGANLALTYDRGQLAIKGEGRVGGDKAPIELRQNAKGQGEATVSLNLDNAALKRRGFGPETGIAGPMQVKVVKPLGRTPEAAPRVEVDLTKAAIDTGVPGVSKPAGRAGKAAFTYVVDDDGPDLEDLTIESAPLLAKGRISLTRQNTFESASFSQLRLSPGDNLTKVEIGRDGNLTKLSVRGAVLDARPFIRDLFDAPPTPARSGARGSQNTASGPDFDLDLDVPILTGFNSEALGNSQLKLSRRNGALRSIAYQGRIGKADLSIKQVKQGDGASPIVVQSENGGATLRFLDLYRRAYGGDLVLQLGAGEGRQPGELLLRNFMVRDEPALRRVVGPPGSQAPGALDSTGAPAPRIDASDVAFTKLRAEFVRSASRIDINDAVLWGQQVGFTIQGNVDYGRDRVDIGGTFVPGYAFNNAFAQVPVVGMILGGGQYGGLFAVNFRVSGSASQPTMTVNPLSAIAPGILRRFVDPLGGGPMGQGRPGATVPAPGTAER</sequence>
<dbReference type="EMBL" id="JBHSLV010000032">
    <property type="protein sequence ID" value="MFC5394741.1"/>
    <property type="molecule type" value="Genomic_DNA"/>
</dbReference>
<keyword evidence="2" id="KW-0812">Transmembrane</keyword>
<evidence type="ECO:0000313" key="3">
    <source>
        <dbReference type="EMBL" id="MFC5394741.1"/>
    </source>
</evidence>
<evidence type="ECO:0000256" key="2">
    <source>
        <dbReference type="SAM" id="Phobius"/>
    </source>
</evidence>
<protein>
    <recommendedName>
        <fullName evidence="5">AsmA-like protein</fullName>
    </recommendedName>
</protein>
<feature type="region of interest" description="Disordered" evidence="1">
    <location>
        <begin position="1137"/>
        <end position="1159"/>
    </location>
</feature>
<dbReference type="Proteomes" id="UP001596104">
    <property type="component" value="Unassembled WGS sequence"/>
</dbReference>
<feature type="region of interest" description="Disordered" evidence="1">
    <location>
        <begin position="860"/>
        <end position="881"/>
    </location>
</feature>
<keyword evidence="2" id="KW-0472">Membrane</keyword>
<keyword evidence="4" id="KW-1185">Reference proteome</keyword>
<accession>A0ABW0HDT5</accession>
<evidence type="ECO:0000313" key="4">
    <source>
        <dbReference type="Proteomes" id="UP001596104"/>
    </source>
</evidence>
<gene>
    <name evidence="3" type="ORF">ACFPPC_19055</name>
</gene>
<name>A0ABW0HDT5_9HYPH</name>
<evidence type="ECO:0008006" key="5">
    <source>
        <dbReference type="Google" id="ProtNLM"/>
    </source>
</evidence>
<proteinExistence type="predicted"/>
<keyword evidence="2" id="KW-1133">Transmembrane helix</keyword>
<feature type="transmembrane region" description="Helical" evidence="2">
    <location>
        <begin position="38"/>
        <end position="62"/>
    </location>
</feature>